<feature type="chain" id="PRO_5042181483" evidence="1">
    <location>
        <begin position="26"/>
        <end position="472"/>
    </location>
</feature>
<sequence>MNKYGYSRVLGLLLLSAALFLSACGARKKEPITLSVWHVYGGQTDSPLNQLIDEFNETVGAEKGIILQVMQVSNTNTIHESVLAAANHEPGAAKLPDLFISYPKTVLAMPDSAVLVDYRDYFSEKELSAFLPEFLEEGMIDGRLLVLPAAKSTEILFLDKTLFDRFSADTGADLEQLRTWEGLFAMSEDYYRWLDAKTPDIPHDGRCFFVHDYHFNYLQLGTESLGEDFFSGNQLAFGEAFHRVWMPYARAAIQGGVWLGDGYATDPLRTGEAVASVASSASVLYYEDIVTYPDNVSEPVQVVSYALPIMKGGEKLAIQRGAGFCLTKSNPEREAAAVEFLKWLTEPKCNLRFVTSTGYMPVTEQAFAMLPEVAETLESGKYRSLYHAMNETRRDYQFYTPPQLSTYLDLEMSVEKNARKILQNAREKYLAALSPEDEGFSEEAITAQNALAEQLAEEALTALKLAVQRAGK</sequence>
<protein>
    <submittedName>
        <fullName evidence="2">Multiple sugar transport system substrate-binding protein</fullName>
    </submittedName>
</protein>
<dbReference type="PROSITE" id="PS51257">
    <property type="entry name" value="PROKAR_LIPOPROTEIN"/>
    <property type="match status" value="1"/>
</dbReference>
<dbReference type="RefSeq" id="WP_106611766.1">
    <property type="nucleotide sequence ID" value="NZ_JAUSTO010000006.1"/>
</dbReference>
<comment type="caution">
    <text evidence="2">The sequence shown here is derived from an EMBL/GenBank/DDBJ whole genome shotgun (WGS) entry which is preliminary data.</text>
</comment>
<dbReference type="InterPro" id="IPR050490">
    <property type="entry name" value="Bact_solute-bd_prot1"/>
</dbReference>
<dbReference type="EMBL" id="JAUSTO010000006">
    <property type="protein sequence ID" value="MDQ0152523.1"/>
    <property type="molecule type" value="Genomic_DNA"/>
</dbReference>
<keyword evidence="2" id="KW-0813">Transport</keyword>
<keyword evidence="2" id="KW-0762">Sugar transport</keyword>
<keyword evidence="3" id="KW-1185">Reference proteome</keyword>
<dbReference type="AlphaFoldDB" id="A0AAE3VAK6"/>
<accession>A0AAE3VAK6</accession>
<evidence type="ECO:0000256" key="1">
    <source>
        <dbReference type="SAM" id="SignalP"/>
    </source>
</evidence>
<dbReference type="Pfam" id="PF13416">
    <property type="entry name" value="SBP_bac_8"/>
    <property type="match status" value="1"/>
</dbReference>
<reference evidence="2" key="1">
    <citation type="submission" date="2023-07" db="EMBL/GenBank/DDBJ databases">
        <title>Genomic Encyclopedia of Type Strains, Phase IV (KMG-IV): sequencing the most valuable type-strain genomes for metagenomic binning, comparative biology and taxonomic classification.</title>
        <authorList>
            <person name="Goeker M."/>
        </authorList>
    </citation>
    <scope>NUCLEOTIDE SEQUENCE</scope>
    <source>
        <strain evidence="2">DSM 19659</strain>
    </source>
</reference>
<dbReference type="SUPFAM" id="SSF53850">
    <property type="entry name" value="Periplasmic binding protein-like II"/>
    <property type="match status" value="1"/>
</dbReference>
<name>A0AAE3VAK6_9FIRM</name>
<evidence type="ECO:0000313" key="2">
    <source>
        <dbReference type="EMBL" id="MDQ0152523.1"/>
    </source>
</evidence>
<gene>
    <name evidence="2" type="ORF">J2S20_001215</name>
</gene>
<proteinExistence type="predicted"/>
<organism evidence="2 3">
    <name type="scientific">Moryella indoligenes</name>
    <dbReference type="NCBI Taxonomy" id="371674"/>
    <lineage>
        <taxon>Bacteria</taxon>
        <taxon>Bacillati</taxon>
        <taxon>Bacillota</taxon>
        <taxon>Clostridia</taxon>
        <taxon>Lachnospirales</taxon>
        <taxon>Lachnospiraceae</taxon>
        <taxon>Moryella</taxon>
    </lineage>
</organism>
<evidence type="ECO:0000313" key="3">
    <source>
        <dbReference type="Proteomes" id="UP001241537"/>
    </source>
</evidence>
<dbReference type="Proteomes" id="UP001241537">
    <property type="component" value="Unassembled WGS sequence"/>
</dbReference>
<dbReference type="InterPro" id="IPR006059">
    <property type="entry name" value="SBP"/>
</dbReference>
<feature type="signal peptide" evidence="1">
    <location>
        <begin position="1"/>
        <end position="25"/>
    </location>
</feature>
<keyword evidence="1" id="KW-0732">Signal</keyword>
<dbReference type="Gene3D" id="3.40.190.10">
    <property type="entry name" value="Periplasmic binding protein-like II"/>
    <property type="match status" value="1"/>
</dbReference>
<dbReference type="PANTHER" id="PTHR43649">
    <property type="entry name" value="ARABINOSE-BINDING PROTEIN-RELATED"/>
    <property type="match status" value="1"/>
</dbReference>